<evidence type="ECO:0000259" key="8">
    <source>
        <dbReference type="PROSITE" id="PS51294"/>
    </source>
</evidence>
<keyword evidence="3" id="KW-0805">Transcription regulation</keyword>
<keyword evidence="10" id="KW-1185">Reference proteome</keyword>
<name>A0A8K0DTL6_9ROSA</name>
<dbReference type="InterPro" id="IPR050560">
    <property type="entry name" value="MYB_TF"/>
</dbReference>
<dbReference type="Pfam" id="PF13921">
    <property type="entry name" value="Myb_DNA-bind_6"/>
    <property type="match status" value="1"/>
</dbReference>
<dbReference type="GO" id="GO:0005634">
    <property type="term" value="C:nucleus"/>
    <property type="evidence" value="ECO:0007669"/>
    <property type="project" value="UniProtKB-SubCell"/>
</dbReference>
<dbReference type="InterPro" id="IPR017930">
    <property type="entry name" value="Myb_dom"/>
</dbReference>
<evidence type="ECO:0000256" key="2">
    <source>
        <dbReference type="ARBA" id="ARBA00022737"/>
    </source>
</evidence>
<keyword evidence="4" id="KW-0238">DNA-binding</keyword>
<keyword evidence="2" id="KW-0677">Repeat</keyword>
<gene>
    <name evidence="9" type="ORF">FNV43_RR19768</name>
</gene>
<dbReference type="CDD" id="cd00167">
    <property type="entry name" value="SANT"/>
    <property type="match status" value="2"/>
</dbReference>
<feature type="domain" description="HTH myb-type" evidence="8">
    <location>
        <begin position="234"/>
        <end position="284"/>
    </location>
</feature>
<evidence type="ECO:0000259" key="7">
    <source>
        <dbReference type="PROSITE" id="PS50090"/>
    </source>
</evidence>
<dbReference type="InterPro" id="IPR009057">
    <property type="entry name" value="Homeodomain-like_sf"/>
</dbReference>
<dbReference type="EMBL" id="VOIH02000009">
    <property type="protein sequence ID" value="KAF3437015.1"/>
    <property type="molecule type" value="Genomic_DNA"/>
</dbReference>
<reference evidence="9" key="1">
    <citation type="submission" date="2020-03" db="EMBL/GenBank/DDBJ databases">
        <title>A high-quality chromosome-level genome assembly of a woody plant with both climbing and erect habits, Rhamnella rubrinervis.</title>
        <authorList>
            <person name="Lu Z."/>
            <person name="Yang Y."/>
            <person name="Zhu X."/>
            <person name="Sun Y."/>
        </authorList>
    </citation>
    <scope>NUCLEOTIDE SEQUENCE</scope>
    <source>
        <strain evidence="9">BYM</strain>
        <tissue evidence="9">Leaf</tissue>
    </source>
</reference>
<dbReference type="FunFam" id="1.10.10.60:FF:000381">
    <property type="entry name" value="Transcription factor MYB119"/>
    <property type="match status" value="1"/>
</dbReference>
<dbReference type="Gene3D" id="1.10.10.60">
    <property type="entry name" value="Homeodomain-like"/>
    <property type="match status" value="2"/>
</dbReference>
<dbReference type="PANTHER" id="PTHR45614:SF285">
    <property type="entry name" value="TRANSCRIPTION FACTOR MYB98"/>
    <property type="match status" value="1"/>
</dbReference>
<dbReference type="PANTHER" id="PTHR45614">
    <property type="entry name" value="MYB PROTEIN-RELATED"/>
    <property type="match status" value="1"/>
</dbReference>
<proteinExistence type="predicted"/>
<feature type="region of interest" description="Disordered" evidence="6">
    <location>
        <begin position="334"/>
        <end position="363"/>
    </location>
</feature>
<dbReference type="GO" id="GO:0000981">
    <property type="term" value="F:DNA-binding transcription factor activity, RNA polymerase II-specific"/>
    <property type="evidence" value="ECO:0007669"/>
    <property type="project" value="TreeGrafter"/>
</dbReference>
<evidence type="ECO:0000256" key="5">
    <source>
        <dbReference type="ARBA" id="ARBA00023242"/>
    </source>
</evidence>
<dbReference type="Proteomes" id="UP000796880">
    <property type="component" value="Unassembled WGS sequence"/>
</dbReference>
<evidence type="ECO:0000256" key="6">
    <source>
        <dbReference type="SAM" id="MobiDB-lite"/>
    </source>
</evidence>
<dbReference type="PROSITE" id="PS51294">
    <property type="entry name" value="HTH_MYB"/>
    <property type="match status" value="2"/>
</dbReference>
<dbReference type="SUPFAM" id="SSF46689">
    <property type="entry name" value="Homeodomain-like"/>
    <property type="match status" value="1"/>
</dbReference>
<dbReference type="GO" id="GO:0000978">
    <property type="term" value="F:RNA polymerase II cis-regulatory region sequence-specific DNA binding"/>
    <property type="evidence" value="ECO:0007669"/>
    <property type="project" value="TreeGrafter"/>
</dbReference>
<feature type="domain" description="Myb-like" evidence="7">
    <location>
        <begin position="178"/>
        <end position="229"/>
    </location>
</feature>
<dbReference type="PROSITE" id="PS50090">
    <property type="entry name" value="MYB_LIKE"/>
    <property type="match status" value="2"/>
</dbReference>
<sequence>MKPYLKDDHGFHFDASSISKGDYYLQDFDHHLDDQTFLVNGSSSRPTFGSQQTPCFEYPDDPYNTYVEPPSLENQYSYESKPFVVDQNGGHGHVMDNFKLGVYSSTFSNRNPMDLINGPDCLPLNFHGQENIVKPLNIVLPDEVSCITAENGYYKKVGGMDKNRTSLFTRRTCKTRKKTNVVKGQWTIEEDRLLIKLVEEYGVRKWSHIAQMLTGRIGKQCRERWHNHLRPDIKKDTWSEEEDKILIEAHAEIGNKWAEIAKRLQGRTENSIKNHWNATKRRQYSKRKCRSKYPRGSLLQDYIKSLNLDSSNTTGRSQRKTATTITCATSNIATRNDTTTTKEAPPPADDQPQTTLEFRPDDDRLVPNYDFNDDQDFCFDENIFQEGCTIESLLDDISCVPPVVDGKNVPSYPNVEDNSFLGKIIPSVEKYYSDTEMPEMEINAPVVSMRADKVEPLKKEMDLVEMITQVNDVAK</sequence>
<feature type="domain" description="HTH myb-type" evidence="8">
    <location>
        <begin position="178"/>
        <end position="233"/>
    </location>
</feature>
<feature type="domain" description="Myb-like" evidence="7">
    <location>
        <begin position="230"/>
        <end position="280"/>
    </location>
</feature>
<evidence type="ECO:0000256" key="3">
    <source>
        <dbReference type="ARBA" id="ARBA00023015"/>
    </source>
</evidence>
<dbReference type="InterPro" id="IPR001005">
    <property type="entry name" value="SANT/Myb"/>
</dbReference>
<evidence type="ECO:0000313" key="9">
    <source>
        <dbReference type="EMBL" id="KAF3437015.1"/>
    </source>
</evidence>
<evidence type="ECO:0000256" key="1">
    <source>
        <dbReference type="ARBA" id="ARBA00004123"/>
    </source>
</evidence>
<dbReference type="FunFam" id="1.10.10.60:FF:000010">
    <property type="entry name" value="Transcriptional activator Myb isoform A"/>
    <property type="match status" value="1"/>
</dbReference>
<accession>A0A8K0DTL6</accession>
<protein>
    <submittedName>
        <fullName evidence="9">Uncharacterized protein</fullName>
    </submittedName>
</protein>
<comment type="subcellular location">
    <subcellularLocation>
        <location evidence="1">Nucleus</location>
    </subcellularLocation>
</comment>
<dbReference type="OrthoDB" id="2143914at2759"/>
<keyword evidence="3" id="KW-0804">Transcription</keyword>
<dbReference type="SMART" id="SM00717">
    <property type="entry name" value="SANT"/>
    <property type="match status" value="2"/>
</dbReference>
<evidence type="ECO:0000313" key="10">
    <source>
        <dbReference type="Proteomes" id="UP000796880"/>
    </source>
</evidence>
<keyword evidence="5" id="KW-0539">Nucleus</keyword>
<organism evidence="9 10">
    <name type="scientific">Rhamnella rubrinervis</name>
    <dbReference type="NCBI Taxonomy" id="2594499"/>
    <lineage>
        <taxon>Eukaryota</taxon>
        <taxon>Viridiplantae</taxon>
        <taxon>Streptophyta</taxon>
        <taxon>Embryophyta</taxon>
        <taxon>Tracheophyta</taxon>
        <taxon>Spermatophyta</taxon>
        <taxon>Magnoliopsida</taxon>
        <taxon>eudicotyledons</taxon>
        <taxon>Gunneridae</taxon>
        <taxon>Pentapetalae</taxon>
        <taxon>rosids</taxon>
        <taxon>fabids</taxon>
        <taxon>Rosales</taxon>
        <taxon>Rhamnaceae</taxon>
        <taxon>rhamnoid group</taxon>
        <taxon>Rhamneae</taxon>
        <taxon>Rhamnella</taxon>
    </lineage>
</organism>
<dbReference type="AlphaFoldDB" id="A0A8K0DTL6"/>
<comment type="caution">
    <text evidence="9">The sequence shown here is derived from an EMBL/GenBank/DDBJ whole genome shotgun (WGS) entry which is preliminary data.</text>
</comment>
<evidence type="ECO:0000256" key="4">
    <source>
        <dbReference type="ARBA" id="ARBA00023125"/>
    </source>
</evidence>